<sequence>MPTPKPEPNQPVLKQLRADHLGVDPQVQRSLDPNRVRKIADKLKRDALGTIIVSLRDDGTYHIVDGQHRAAAMKQCGLGDEMMDCKVFSGLSLSEEAELFRLYNDTRQMRPVIKFRVRVIEGDETAVLLHSILDDYGWKVTGASGNGFFLAVNALEKIYDGAGRWDGGQAAACDTLINVLTTAWGHNKDGVRAELVEGIGLVILQYGETLDFRKLCVELGRHDGGPVGVIGDARQLKKLRSCRVGDAMAEVVVSMVNKGRKTRKIPDWRLVAA</sequence>
<dbReference type="Gene3D" id="3.90.1530.10">
    <property type="entry name" value="Conserved hypothetical protein from pyrococcus furiosus pfu- 392566-001, ParB domain"/>
    <property type="match status" value="1"/>
</dbReference>
<keyword evidence="2" id="KW-1185">Reference proteome</keyword>
<reference evidence="1 2" key="1">
    <citation type="submission" date="2020-08" db="EMBL/GenBank/DDBJ databases">
        <title>Amycolatopsis sp. nov. DR6-1 isolated from Dendrobium heterocarpum.</title>
        <authorList>
            <person name="Tedsree N."/>
            <person name="Kuncharoen N."/>
            <person name="Likhitwitayawuid K."/>
            <person name="Tanasupawat S."/>
        </authorList>
    </citation>
    <scope>NUCLEOTIDE SEQUENCE [LARGE SCALE GENOMIC DNA]</scope>
    <source>
        <strain evidence="1 2">DR6-1</strain>
    </source>
</reference>
<dbReference type="Proteomes" id="UP000526734">
    <property type="component" value="Unassembled WGS sequence"/>
</dbReference>
<dbReference type="Pfam" id="PF20188">
    <property type="entry name" value="DUF6551"/>
    <property type="match status" value="1"/>
</dbReference>
<gene>
    <name evidence="1" type="ORF">H4281_10040</name>
</gene>
<dbReference type="InterPro" id="IPR046681">
    <property type="entry name" value="DUF6551"/>
</dbReference>
<name>A0A7W3VUI7_9PSEU</name>
<dbReference type="InterPro" id="IPR036086">
    <property type="entry name" value="ParB/Sulfiredoxin_sf"/>
</dbReference>
<evidence type="ECO:0000313" key="2">
    <source>
        <dbReference type="Proteomes" id="UP000526734"/>
    </source>
</evidence>
<evidence type="ECO:0000313" key="1">
    <source>
        <dbReference type="EMBL" id="MBB1153468.1"/>
    </source>
</evidence>
<dbReference type="AlphaFoldDB" id="A0A7W3VUI7"/>
<dbReference type="SUPFAM" id="SSF110849">
    <property type="entry name" value="ParB/Sulfiredoxin"/>
    <property type="match status" value="1"/>
</dbReference>
<dbReference type="EMBL" id="JACGZW010000003">
    <property type="protein sequence ID" value="MBB1153468.1"/>
    <property type="molecule type" value="Genomic_DNA"/>
</dbReference>
<protein>
    <submittedName>
        <fullName evidence="1">ParB N-terminal domain-containing protein</fullName>
    </submittedName>
</protein>
<accession>A0A7W3VUI7</accession>
<organism evidence="1 2">
    <name type="scientific">Amycolatopsis dendrobii</name>
    <dbReference type="NCBI Taxonomy" id="2760662"/>
    <lineage>
        <taxon>Bacteria</taxon>
        <taxon>Bacillati</taxon>
        <taxon>Actinomycetota</taxon>
        <taxon>Actinomycetes</taxon>
        <taxon>Pseudonocardiales</taxon>
        <taxon>Pseudonocardiaceae</taxon>
        <taxon>Amycolatopsis</taxon>
    </lineage>
</organism>
<proteinExistence type="predicted"/>
<comment type="caution">
    <text evidence="1">The sequence shown here is derived from an EMBL/GenBank/DDBJ whole genome shotgun (WGS) entry which is preliminary data.</text>
</comment>
<dbReference type="RefSeq" id="WP_182890589.1">
    <property type="nucleotide sequence ID" value="NZ_JACGZW010000003.1"/>
</dbReference>